<comment type="caution">
    <text evidence="1">The sequence shown here is derived from an EMBL/GenBank/DDBJ whole genome shotgun (WGS) entry which is preliminary data.</text>
</comment>
<protein>
    <submittedName>
        <fullName evidence="1">Uncharacterized protein</fullName>
    </submittedName>
</protein>
<evidence type="ECO:0000313" key="1">
    <source>
        <dbReference type="EMBL" id="KAK1763647.1"/>
    </source>
</evidence>
<keyword evidence="2" id="KW-1185">Reference proteome</keyword>
<dbReference type="Proteomes" id="UP001244011">
    <property type="component" value="Unassembled WGS sequence"/>
</dbReference>
<proteinExistence type="predicted"/>
<evidence type="ECO:0000313" key="2">
    <source>
        <dbReference type="Proteomes" id="UP001244011"/>
    </source>
</evidence>
<organism evidence="1 2">
    <name type="scientific">Phialemonium atrogriseum</name>
    <dbReference type="NCBI Taxonomy" id="1093897"/>
    <lineage>
        <taxon>Eukaryota</taxon>
        <taxon>Fungi</taxon>
        <taxon>Dikarya</taxon>
        <taxon>Ascomycota</taxon>
        <taxon>Pezizomycotina</taxon>
        <taxon>Sordariomycetes</taxon>
        <taxon>Sordariomycetidae</taxon>
        <taxon>Cephalothecales</taxon>
        <taxon>Cephalothecaceae</taxon>
        <taxon>Phialemonium</taxon>
    </lineage>
</organism>
<dbReference type="RefSeq" id="XP_060279860.1">
    <property type="nucleotide sequence ID" value="XM_060428907.1"/>
</dbReference>
<dbReference type="GeneID" id="85312094"/>
<dbReference type="AlphaFoldDB" id="A0AAJ0FDV4"/>
<accession>A0AAJ0FDV4</accession>
<gene>
    <name evidence="1" type="ORF">QBC33DRAFT_548875</name>
</gene>
<sequence length="260" mass="30024">MGVLQRAQQLPTIFNASALQVDAELIHAYQAAAPGSQAFHTRLIELVVVAVHQLAVCLFKSTDSNLHRDDDLGTWRPSEDLRNFYPKGPLRTLFRHTWYHDYDQYPEGVADGVGYWVETRIFGGVVLFDRRQPGSAPDVAPDAVYIHPDLRNVTYRICRLLEDQKQQLVQFLVSDATPPPTCPLPFRGDRNNRQRVDPEEPIETSGIYRDKWERRPPSADDGDMRRKDVVDTFNYISEEDWTAARLRGFEQKRKFLREPE</sequence>
<dbReference type="EMBL" id="MU839025">
    <property type="protein sequence ID" value="KAK1763647.1"/>
    <property type="molecule type" value="Genomic_DNA"/>
</dbReference>
<reference evidence="1" key="1">
    <citation type="submission" date="2023-06" db="EMBL/GenBank/DDBJ databases">
        <title>Genome-scale phylogeny and comparative genomics of the fungal order Sordariales.</title>
        <authorList>
            <consortium name="Lawrence Berkeley National Laboratory"/>
            <person name="Hensen N."/>
            <person name="Bonometti L."/>
            <person name="Westerberg I."/>
            <person name="Brannstrom I.O."/>
            <person name="Guillou S."/>
            <person name="Cros-Aarteil S."/>
            <person name="Calhoun S."/>
            <person name="Haridas S."/>
            <person name="Kuo A."/>
            <person name="Mondo S."/>
            <person name="Pangilinan J."/>
            <person name="Riley R."/>
            <person name="Labutti K."/>
            <person name="Andreopoulos B."/>
            <person name="Lipzen A."/>
            <person name="Chen C."/>
            <person name="Yanf M."/>
            <person name="Daum C."/>
            <person name="Ng V."/>
            <person name="Clum A."/>
            <person name="Steindorff A."/>
            <person name="Ohm R."/>
            <person name="Martin F."/>
            <person name="Silar P."/>
            <person name="Natvig D."/>
            <person name="Lalanne C."/>
            <person name="Gautier V."/>
            <person name="Ament-Velasquez S.L."/>
            <person name="Kruys A."/>
            <person name="Hutchinson M.I."/>
            <person name="Powell A.J."/>
            <person name="Barry K."/>
            <person name="Miller A.N."/>
            <person name="Grigoriev I.V."/>
            <person name="Debuchy R."/>
            <person name="Gladieux P."/>
            <person name="Thoren M.H."/>
            <person name="Johannesson H."/>
        </authorList>
    </citation>
    <scope>NUCLEOTIDE SEQUENCE</scope>
    <source>
        <strain evidence="1">8032-3</strain>
    </source>
</reference>
<name>A0AAJ0FDV4_9PEZI</name>